<protein>
    <submittedName>
        <fullName evidence="16">TonB-dependent receptor</fullName>
    </submittedName>
</protein>
<evidence type="ECO:0000313" key="16">
    <source>
        <dbReference type="EMBL" id="MCE4556532.1"/>
    </source>
</evidence>
<evidence type="ECO:0000256" key="9">
    <source>
        <dbReference type="ARBA" id="ARBA00023170"/>
    </source>
</evidence>
<keyword evidence="8 11" id="KW-0472">Membrane</keyword>
<dbReference type="Proteomes" id="UP001200741">
    <property type="component" value="Unassembled WGS sequence"/>
</dbReference>
<keyword evidence="5 11" id="KW-0812">Transmembrane</keyword>
<feature type="signal peptide" evidence="13">
    <location>
        <begin position="1"/>
        <end position="33"/>
    </location>
</feature>
<dbReference type="SUPFAM" id="SSF56935">
    <property type="entry name" value="Porins"/>
    <property type="match status" value="1"/>
</dbReference>
<dbReference type="InterPro" id="IPR039426">
    <property type="entry name" value="TonB-dep_rcpt-like"/>
</dbReference>
<feature type="chain" id="PRO_5046661966" evidence="13">
    <location>
        <begin position="34"/>
        <end position="677"/>
    </location>
</feature>
<name>A0ABS8XV45_9BURK</name>
<organism evidence="16 17">
    <name type="scientific">Pelomonas cellulosilytica</name>
    <dbReference type="NCBI Taxonomy" id="2906762"/>
    <lineage>
        <taxon>Bacteria</taxon>
        <taxon>Pseudomonadati</taxon>
        <taxon>Pseudomonadota</taxon>
        <taxon>Betaproteobacteria</taxon>
        <taxon>Burkholderiales</taxon>
        <taxon>Sphaerotilaceae</taxon>
        <taxon>Roseateles</taxon>
    </lineage>
</organism>
<dbReference type="InterPro" id="IPR012910">
    <property type="entry name" value="Plug_dom"/>
</dbReference>
<dbReference type="PANTHER" id="PTHR30069">
    <property type="entry name" value="TONB-DEPENDENT OUTER MEMBRANE RECEPTOR"/>
    <property type="match status" value="1"/>
</dbReference>
<evidence type="ECO:0000259" key="14">
    <source>
        <dbReference type="Pfam" id="PF00593"/>
    </source>
</evidence>
<dbReference type="PROSITE" id="PS52016">
    <property type="entry name" value="TONB_DEPENDENT_REC_3"/>
    <property type="match status" value="1"/>
</dbReference>
<keyword evidence="4 11" id="KW-1134">Transmembrane beta strand</keyword>
<dbReference type="Pfam" id="PF07715">
    <property type="entry name" value="Plug"/>
    <property type="match status" value="1"/>
</dbReference>
<evidence type="ECO:0000256" key="10">
    <source>
        <dbReference type="ARBA" id="ARBA00023237"/>
    </source>
</evidence>
<keyword evidence="17" id="KW-1185">Reference proteome</keyword>
<dbReference type="EMBL" id="JAJTWU010000007">
    <property type="protein sequence ID" value="MCE4556532.1"/>
    <property type="molecule type" value="Genomic_DNA"/>
</dbReference>
<evidence type="ECO:0000256" key="7">
    <source>
        <dbReference type="ARBA" id="ARBA00023077"/>
    </source>
</evidence>
<sequence length="677" mass="73667">MPLPIANTPSRLPFPASAAGCAAALLAASLAQAQGADAPERIGTVTITGTQPRSADTATATQLREADALTTGAALELVPGVVQSKVGARNEQMAYVRGFDLRQVPVFVDGVPIYVPYDGYVDLGRFTTFDLAAVQVDKGLSSMLYGANTLGGAINLVGRRPTRPLELEGGSGLEAGRQLQLQSHWAYANLGLRQERFYAQASVSGYGQSAFDLPAGFTATKAEDGGARENSWARDRKYALKLGWLPQGGDARDEVSLNVIDQHGTKGTPPYAGNVAGVTPRYWRWPYWDKQSLYLLSRTALGAHTLTLRVFRDTFRNSLFTYDDATYTTQKKPSSFQSWYDDFSNGASAQLDVAAAPGNTLGMAAHWKRDIHREHNAGEPVRHFDDTTQSLALEDSQQLGEHFTLVAGLGHDTRRTSQAQDYNSSTKAVSEFAHGDGGTTNGQLALLARPSEAWQWRASLARKSRFPTIKDRYSYRLGTALPNAALKPERATHAELAATITPWAGLQFDAAVFASHIDDLIQSVTIATACGANACVQAQNIGRARARGAELGWDWKAGAWRLDGHYQWLDRRNLSAPTVRLTDTPRQQLLAHVAWRVLPAVTLHASAKAASMRWSSSDSLQRAAGFGLADLKAQWQANPQLSLEAGVHNLNDRLYAYADGYPEPGRQWLLQAHLKLR</sequence>
<keyword evidence="7 12" id="KW-0798">TonB box</keyword>
<keyword evidence="10 11" id="KW-0998">Cell outer membrane</keyword>
<gene>
    <name evidence="16" type="ORF">LXT13_19220</name>
</gene>
<dbReference type="Pfam" id="PF00593">
    <property type="entry name" value="TonB_dep_Rec_b-barrel"/>
    <property type="match status" value="1"/>
</dbReference>
<evidence type="ECO:0000259" key="15">
    <source>
        <dbReference type="Pfam" id="PF07715"/>
    </source>
</evidence>
<keyword evidence="9 16" id="KW-0675">Receptor</keyword>
<dbReference type="Gene3D" id="2.40.170.20">
    <property type="entry name" value="TonB-dependent receptor, beta-barrel domain"/>
    <property type="match status" value="1"/>
</dbReference>
<evidence type="ECO:0000256" key="4">
    <source>
        <dbReference type="ARBA" id="ARBA00022452"/>
    </source>
</evidence>
<feature type="domain" description="TonB-dependent receptor plug" evidence="15">
    <location>
        <begin position="51"/>
        <end position="153"/>
    </location>
</feature>
<keyword evidence="6 13" id="KW-0732">Signal</keyword>
<dbReference type="RefSeq" id="WP_233373564.1">
    <property type="nucleotide sequence ID" value="NZ_JAJTWU010000007.1"/>
</dbReference>
<evidence type="ECO:0000256" key="12">
    <source>
        <dbReference type="RuleBase" id="RU003357"/>
    </source>
</evidence>
<evidence type="ECO:0000256" key="3">
    <source>
        <dbReference type="ARBA" id="ARBA00022448"/>
    </source>
</evidence>
<dbReference type="Gene3D" id="2.170.130.10">
    <property type="entry name" value="TonB-dependent receptor, plug domain"/>
    <property type="match status" value="1"/>
</dbReference>
<evidence type="ECO:0000313" key="17">
    <source>
        <dbReference type="Proteomes" id="UP001200741"/>
    </source>
</evidence>
<evidence type="ECO:0000256" key="13">
    <source>
        <dbReference type="SAM" id="SignalP"/>
    </source>
</evidence>
<reference evidence="16 17" key="1">
    <citation type="submission" date="2021-12" db="EMBL/GenBank/DDBJ databases">
        <title>Genome seq of P8.</title>
        <authorList>
            <person name="Seo T."/>
        </authorList>
    </citation>
    <scope>NUCLEOTIDE SEQUENCE [LARGE SCALE GENOMIC DNA]</scope>
    <source>
        <strain evidence="16 17">P8</strain>
    </source>
</reference>
<feature type="domain" description="TonB-dependent receptor-like beta-barrel" evidence="14">
    <location>
        <begin position="261"/>
        <end position="650"/>
    </location>
</feature>
<dbReference type="InterPro" id="IPR037066">
    <property type="entry name" value="Plug_dom_sf"/>
</dbReference>
<proteinExistence type="inferred from homology"/>
<accession>A0ABS8XV45</accession>
<comment type="subcellular location">
    <subcellularLocation>
        <location evidence="1 11">Cell outer membrane</location>
        <topology evidence="1 11">Multi-pass membrane protein</topology>
    </subcellularLocation>
</comment>
<dbReference type="InterPro" id="IPR036942">
    <property type="entry name" value="Beta-barrel_TonB_sf"/>
</dbReference>
<comment type="caution">
    <text evidence="16">The sequence shown here is derived from an EMBL/GenBank/DDBJ whole genome shotgun (WGS) entry which is preliminary data.</text>
</comment>
<dbReference type="InterPro" id="IPR000531">
    <property type="entry name" value="Beta-barrel_TonB"/>
</dbReference>
<dbReference type="PANTHER" id="PTHR30069:SF29">
    <property type="entry name" value="HEMOGLOBIN AND HEMOGLOBIN-HAPTOGLOBIN-BINDING PROTEIN 1-RELATED"/>
    <property type="match status" value="1"/>
</dbReference>
<dbReference type="CDD" id="cd01347">
    <property type="entry name" value="ligand_gated_channel"/>
    <property type="match status" value="1"/>
</dbReference>
<evidence type="ECO:0000256" key="11">
    <source>
        <dbReference type="PROSITE-ProRule" id="PRU01360"/>
    </source>
</evidence>
<comment type="similarity">
    <text evidence="2 11 12">Belongs to the TonB-dependent receptor family.</text>
</comment>
<evidence type="ECO:0000256" key="6">
    <source>
        <dbReference type="ARBA" id="ARBA00022729"/>
    </source>
</evidence>
<keyword evidence="3 11" id="KW-0813">Transport</keyword>
<evidence type="ECO:0000256" key="5">
    <source>
        <dbReference type="ARBA" id="ARBA00022692"/>
    </source>
</evidence>
<evidence type="ECO:0000256" key="1">
    <source>
        <dbReference type="ARBA" id="ARBA00004571"/>
    </source>
</evidence>
<evidence type="ECO:0000256" key="2">
    <source>
        <dbReference type="ARBA" id="ARBA00009810"/>
    </source>
</evidence>
<evidence type="ECO:0000256" key="8">
    <source>
        <dbReference type="ARBA" id="ARBA00023136"/>
    </source>
</evidence>